<sequence>MLKFSFGHKNPEYTIDGELGDRKGILGERGITAGFKAAKKQGCKIVVIDLDEHILQVRSFELSKYISRRKADFVNGMIAECFVVYNGEAVVVNASIQTRQEIMSTIEQLNPGGPSY</sequence>
<dbReference type="Proteomes" id="UP000199134">
    <property type="component" value="Unassembled WGS sequence"/>
</dbReference>
<proteinExistence type="predicted"/>
<protein>
    <submittedName>
        <fullName evidence="1">Uncharacterized protein</fullName>
    </submittedName>
</protein>
<gene>
    <name evidence="1" type="ORF">SAMN04487900_1274</name>
</gene>
<evidence type="ECO:0000313" key="2">
    <source>
        <dbReference type="Proteomes" id="UP000199134"/>
    </source>
</evidence>
<evidence type="ECO:0000313" key="1">
    <source>
        <dbReference type="EMBL" id="SDO56845.1"/>
    </source>
</evidence>
<reference evidence="2" key="1">
    <citation type="submission" date="2016-10" db="EMBL/GenBank/DDBJ databases">
        <authorList>
            <person name="de Groot N.N."/>
        </authorList>
    </citation>
    <scope>NUCLEOTIDE SEQUENCE [LARGE SCALE GENOMIC DNA]</scope>
    <source>
        <strain evidence="2">BP1-145</strain>
    </source>
</reference>
<accession>A0A1H0KLU8</accession>
<comment type="caution">
    <text evidence="1">The sequence shown here is derived from an EMBL/GenBank/DDBJ whole genome shotgun (WGS) entry which is preliminary data.</text>
</comment>
<dbReference type="AlphaFoldDB" id="A0A1H0KLU8"/>
<name>A0A1H0KLU8_9BACT</name>
<dbReference type="EMBL" id="FNIW01000027">
    <property type="protein sequence ID" value="SDO56845.1"/>
    <property type="molecule type" value="Genomic_DNA"/>
</dbReference>
<organism evidence="1 2">
    <name type="scientific">Prevotella communis</name>
    <dbReference type="NCBI Taxonomy" id="2913614"/>
    <lineage>
        <taxon>Bacteria</taxon>
        <taxon>Pseudomonadati</taxon>
        <taxon>Bacteroidota</taxon>
        <taxon>Bacteroidia</taxon>
        <taxon>Bacteroidales</taxon>
        <taxon>Prevotellaceae</taxon>
        <taxon>Prevotella</taxon>
    </lineage>
</organism>